<evidence type="ECO:0000313" key="2">
    <source>
        <dbReference type="Proteomes" id="UP000027442"/>
    </source>
</evidence>
<dbReference type="EMBL" id="JNGW01000098">
    <property type="protein sequence ID" value="KDR51633.1"/>
    <property type="molecule type" value="Genomic_DNA"/>
</dbReference>
<proteinExistence type="predicted"/>
<sequence length="55" mass="6477">MAENHQWRCVKNAFIMRLNVRFDGLYGQTICYRLAGMVFQIIWKAVPFHLEGCSI</sequence>
<accession>A0A069QFL9</accession>
<name>A0A069QFL9_HOYLO</name>
<reference evidence="1 2" key="1">
    <citation type="submission" date="2013-08" db="EMBL/GenBank/DDBJ databases">
        <authorList>
            <person name="Weinstock G."/>
            <person name="Sodergren E."/>
            <person name="Wylie T."/>
            <person name="Fulton L."/>
            <person name="Fulton R."/>
            <person name="Fronick C."/>
            <person name="O'Laughlin M."/>
            <person name="Godfrey J."/>
            <person name="Miner T."/>
            <person name="Herter B."/>
            <person name="Appelbaum E."/>
            <person name="Cordes M."/>
            <person name="Lek S."/>
            <person name="Wollam A."/>
            <person name="Pepin K.H."/>
            <person name="Palsikar V.B."/>
            <person name="Mitreva M."/>
            <person name="Wilson R.K."/>
        </authorList>
    </citation>
    <scope>NUCLEOTIDE SEQUENCE [LARGE SCALE GENOMIC DNA]</scope>
    <source>
        <strain evidence="1 2">ATCC 15930</strain>
    </source>
</reference>
<keyword evidence="2" id="KW-1185">Reference proteome</keyword>
<dbReference type="HOGENOM" id="CLU_3187549_0_0_10"/>
<gene>
    <name evidence="1" type="ORF">HMPREF1991_02355</name>
</gene>
<organism evidence="1 2">
    <name type="scientific">Hoylesella loescheii DSM 19665 = JCM 12249 = ATCC 15930</name>
    <dbReference type="NCBI Taxonomy" id="1122985"/>
    <lineage>
        <taxon>Bacteria</taxon>
        <taxon>Pseudomonadati</taxon>
        <taxon>Bacteroidota</taxon>
        <taxon>Bacteroidia</taxon>
        <taxon>Bacteroidales</taxon>
        <taxon>Prevotellaceae</taxon>
        <taxon>Hoylesella</taxon>
    </lineage>
</organism>
<protein>
    <submittedName>
        <fullName evidence="1">Uncharacterized protein</fullName>
    </submittedName>
</protein>
<evidence type="ECO:0000313" key="1">
    <source>
        <dbReference type="EMBL" id="KDR51633.1"/>
    </source>
</evidence>
<comment type="caution">
    <text evidence="1">The sequence shown here is derived from an EMBL/GenBank/DDBJ whole genome shotgun (WGS) entry which is preliminary data.</text>
</comment>
<dbReference type="Proteomes" id="UP000027442">
    <property type="component" value="Unassembled WGS sequence"/>
</dbReference>
<dbReference type="PATRIC" id="fig|1122985.7.peg.2441"/>
<dbReference type="AlphaFoldDB" id="A0A069QFL9"/>